<keyword evidence="2" id="KW-1185">Reference proteome</keyword>
<accession>A0A6H0XY25</accession>
<gene>
    <name evidence="1" type="ORF">AMS68_004837</name>
</gene>
<organism evidence="1 2">
    <name type="scientific">Peltaster fructicola</name>
    <dbReference type="NCBI Taxonomy" id="286661"/>
    <lineage>
        <taxon>Eukaryota</taxon>
        <taxon>Fungi</taxon>
        <taxon>Dikarya</taxon>
        <taxon>Ascomycota</taxon>
        <taxon>Pezizomycotina</taxon>
        <taxon>Dothideomycetes</taxon>
        <taxon>Dothideomycetes incertae sedis</taxon>
        <taxon>Peltaster</taxon>
    </lineage>
</organism>
<reference evidence="1 2" key="1">
    <citation type="journal article" date="2016" name="Sci. Rep.">
        <title>Peltaster fructicola genome reveals evolution from an invasive phytopathogen to an ectophytic parasite.</title>
        <authorList>
            <person name="Xu C."/>
            <person name="Chen H."/>
            <person name="Gleason M.L."/>
            <person name="Xu J.R."/>
            <person name="Liu H."/>
            <person name="Zhang R."/>
            <person name="Sun G."/>
        </authorList>
    </citation>
    <scope>NUCLEOTIDE SEQUENCE [LARGE SCALE GENOMIC DNA]</scope>
    <source>
        <strain evidence="1 2">LNHT1506</strain>
    </source>
</reference>
<protein>
    <submittedName>
        <fullName evidence="1">Uncharacterized protein</fullName>
    </submittedName>
</protein>
<dbReference type="AlphaFoldDB" id="A0A6H0XY25"/>
<evidence type="ECO:0000313" key="2">
    <source>
        <dbReference type="Proteomes" id="UP000503462"/>
    </source>
</evidence>
<dbReference type="EMBL" id="CP051141">
    <property type="protein sequence ID" value="QIW99319.1"/>
    <property type="molecule type" value="Genomic_DNA"/>
</dbReference>
<evidence type="ECO:0000313" key="1">
    <source>
        <dbReference type="EMBL" id="QIW99319.1"/>
    </source>
</evidence>
<dbReference type="Proteomes" id="UP000503462">
    <property type="component" value="Chromosome 3"/>
</dbReference>
<dbReference type="OrthoDB" id="3935714at2759"/>
<sequence length="598" mass="68001">MANIFAAHDIAILAGAFRPEVPTAEKASLVWNLSGDRLLQSSKLQKKFNQLLARHERIPLATLSRTLDTRQTDWCIASHQQSLVYSADRQSILSSLEADRLLSDILENAQKQYTELESFLSSHTIDKDTFKARLARPDLEILPDVHRSGKTWVASKELHAKITKDIEGLLRDSPDDHKTDLSAQLPDVPKSLLQDLAEQLAQQHGIKGTVRLGKTRITFLSAAYEAMLAEQRTKKVAQQMSKILVHTYRYGYHAVPESSEDAPGLREVFFERTREGIDSGSFAMIHSADVPIAVAFTSRLEDVLNEIRTHACDLISELWTANSSAHAQLDAGRISKLIDSSSNEEFARLVLEDTKYRKIIEQSMSERLDELERADLQRCNDAFNDYVRLPIRLYLAGLNNVKDPSLRQRLEDYVLEYMSKDLVPTGIQHLADDKQLHNGALGKELEKFRQTCLESNTLYELQTSLSKFVRKQKLNSVSTADELEVKQRILQQKLKAMKRMIRGSDILQNLVWILLAREHEGLFISSGRDTTRMIRFYQSIGDAEVGRRLEAWKDKFKAGQEAREDFEEMRLLAEQTVSQTTIHVNMGNQKAGEQAEEE</sequence>
<proteinExistence type="predicted"/>
<name>A0A6H0XY25_9PEZI</name>